<dbReference type="KEGG" id="ccin:112493748"/>
<proteinExistence type="predicted"/>
<name>A0AAJ7R9M3_CEPCN</name>
<sequence>MTDKEKIPIELLFSKGNSINHYVKVKEFWKFLNTQEGFHPYKPPRITVMKEQTISDCNSALHFHNLAKLEESKSIWHTVLQTFHDSGLDQTALTTADTCKLCLIERHLRNDKESIRDAKSKSGEEMKCEIEAFGRRITKNTNPCAYATPKKYQHLIH</sequence>
<dbReference type="RefSeq" id="XP_024936406.1">
    <property type="nucleotide sequence ID" value="XM_025080638.1"/>
</dbReference>
<reference evidence="2" key="1">
    <citation type="submission" date="2025-08" db="UniProtKB">
        <authorList>
            <consortium name="RefSeq"/>
        </authorList>
    </citation>
    <scope>IDENTIFICATION</scope>
</reference>
<gene>
    <name evidence="2" type="primary">LOC112493748</name>
</gene>
<dbReference type="GeneID" id="112493748"/>
<dbReference type="Proteomes" id="UP000694920">
    <property type="component" value="Unplaced"/>
</dbReference>
<evidence type="ECO:0000313" key="2">
    <source>
        <dbReference type="RefSeq" id="XP_024936406.1"/>
    </source>
</evidence>
<accession>A0AAJ7R9M3</accession>
<organism evidence="1 2">
    <name type="scientific">Cephus cinctus</name>
    <name type="common">Wheat stem sawfly</name>
    <dbReference type="NCBI Taxonomy" id="211228"/>
    <lineage>
        <taxon>Eukaryota</taxon>
        <taxon>Metazoa</taxon>
        <taxon>Ecdysozoa</taxon>
        <taxon>Arthropoda</taxon>
        <taxon>Hexapoda</taxon>
        <taxon>Insecta</taxon>
        <taxon>Pterygota</taxon>
        <taxon>Neoptera</taxon>
        <taxon>Endopterygota</taxon>
        <taxon>Hymenoptera</taxon>
        <taxon>Cephoidea</taxon>
        <taxon>Cephidae</taxon>
        <taxon>Cephus</taxon>
    </lineage>
</organism>
<dbReference type="AlphaFoldDB" id="A0AAJ7R9M3"/>
<keyword evidence="1" id="KW-1185">Reference proteome</keyword>
<protein>
    <submittedName>
        <fullName evidence="2">Uncharacterized protein LOC112493748</fullName>
    </submittedName>
</protein>
<evidence type="ECO:0000313" key="1">
    <source>
        <dbReference type="Proteomes" id="UP000694920"/>
    </source>
</evidence>